<accession>A0A6V7XFZ6</accession>
<dbReference type="Proteomes" id="UP000580250">
    <property type="component" value="Unassembled WGS sequence"/>
</dbReference>
<gene>
    <name evidence="1" type="ORF">MENT_LOCUS51111</name>
</gene>
<organism evidence="1 2">
    <name type="scientific">Meloidogyne enterolobii</name>
    <name type="common">Root-knot nematode worm</name>
    <name type="synonym">Meloidogyne mayaguensis</name>
    <dbReference type="NCBI Taxonomy" id="390850"/>
    <lineage>
        <taxon>Eukaryota</taxon>
        <taxon>Metazoa</taxon>
        <taxon>Ecdysozoa</taxon>
        <taxon>Nematoda</taxon>
        <taxon>Chromadorea</taxon>
        <taxon>Rhabditida</taxon>
        <taxon>Tylenchina</taxon>
        <taxon>Tylenchomorpha</taxon>
        <taxon>Tylenchoidea</taxon>
        <taxon>Meloidogynidae</taxon>
        <taxon>Meloidogyninae</taxon>
        <taxon>Meloidogyne</taxon>
    </lineage>
</organism>
<comment type="caution">
    <text evidence="1">The sequence shown here is derived from an EMBL/GenBank/DDBJ whole genome shotgun (WGS) entry which is preliminary data.</text>
</comment>
<evidence type="ECO:0000313" key="2">
    <source>
        <dbReference type="Proteomes" id="UP000580250"/>
    </source>
</evidence>
<protein>
    <submittedName>
        <fullName evidence="1">Uncharacterized protein</fullName>
    </submittedName>
</protein>
<dbReference type="EMBL" id="CAJEWN010001485">
    <property type="protein sequence ID" value="CAD2197837.1"/>
    <property type="molecule type" value="Genomic_DNA"/>
</dbReference>
<reference evidence="1 2" key="1">
    <citation type="submission" date="2020-08" db="EMBL/GenBank/DDBJ databases">
        <authorList>
            <person name="Koutsovoulos G."/>
            <person name="Danchin GJ E."/>
        </authorList>
    </citation>
    <scope>NUCLEOTIDE SEQUENCE [LARGE SCALE GENOMIC DNA]</scope>
</reference>
<evidence type="ECO:0000313" key="1">
    <source>
        <dbReference type="EMBL" id="CAD2197837.1"/>
    </source>
</evidence>
<proteinExistence type="predicted"/>
<name>A0A6V7XFZ6_MELEN</name>
<dbReference type="AlphaFoldDB" id="A0A6V7XFZ6"/>
<sequence>MFSWNKVFIILPSLNNSRLSSNDSLTATEVFFFKYSKTNNTESSTTKFFT</sequence>